<dbReference type="AlphaFoldDB" id="A0A7G2CE45"/>
<dbReference type="OrthoDB" id="270585at2759"/>
<dbReference type="Proteomes" id="UP000515908">
    <property type="component" value="Chromosome 10"/>
</dbReference>
<keyword evidence="2" id="KW-1185">Reference proteome</keyword>
<name>A0A7G2CE45_9TRYP</name>
<evidence type="ECO:0000313" key="2">
    <source>
        <dbReference type="Proteomes" id="UP000515908"/>
    </source>
</evidence>
<organism evidence="1 2">
    <name type="scientific">Angomonas deanei</name>
    <dbReference type="NCBI Taxonomy" id="59799"/>
    <lineage>
        <taxon>Eukaryota</taxon>
        <taxon>Discoba</taxon>
        <taxon>Euglenozoa</taxon>
        <taxon>Kinetoplastea</taxon>
        <taxon>Metakinetoplastina</taxon>
        <taxon>Trypanosomatida</taxon>
        <taxon>Trypanosomatidae</taxon>
        <taxon>Strigomonadinae</taxon>
        <taxon>Angomonas</taxon>
    </lineage>
</organism>
<accession>A0A7G2CE45</accession>
<gene>
    <name evidence="1" type="ORF">ADEAN_000561400</name>
</gene>
<sequence>MMDTSSSKTSRENLTDEELDKVGFTRNNVACVAFIMSLWPTLPVSKRPKMTVPVQRAIDALFQGTQVCVFNESPHSPVQCLAALRLLRNYDADEGSIAIFNSSKPDVIDGYIPLAFLHSVSRGLEEVEKSKYETPSGTVSSTLLPQGTKVNVECKRALSLHCRAPQKFYVTFIVLNDHEYHNWRRVLDYFVLLNTAAANHSVKRQK</sequence>
<evidence type="ECO:0000313" key="1">
    <source>
        <dbReference type="EMBL" id="CAD2218128.1"/>
    </source>
</evidence>
<reference evidence="1 2" key="1">
    <citation type="submission" date="2020-08" db="EMBL/GenBank/DDBJ databases">
        <authorList>
            <person name="Newling K."/>
            <person name="Davey J."/>
            <person name="Forrester S."/>
        </authorList>
    </citation>
    <scope>NUCLEOTIDE SEQUENCE [LARGE SCALE GENOMIC DNA]</scope>
    <source>
        <strain evidence="2">Crithidia deanei Carvalho (ATCC PRA-265)</strain>
    </source>
</reference>
<protein>
    <submittedName>
        <fullName evidence="1">Uncharacterized protein</fullName>
    </submittedName>
</protein>
<dbReference type="VEuPathDB" id="TriTrypDB:ADEAN_000561400"/>
<proteinExistence type="predicted"/>
<dbReference type="EMBL" id="LR877154">
    <property type="protein sequence ID" value="CAD2218128.1"/>
    <property type="molecule type" value="Genomic_DNA"/>
</dbReference>